<evidence type="ECO:0000313" key="2">
    <source>
        <dbReference type="EMBL" id="PTB67493.1"/>
    </source>
</evidence>
<dbReference type="EMBL" id="KZ680211">
    <property type="protein sequence ID" value="PTB67493.1"/>
    <property type="molecule type" value="Genomic_DNA"/>
</dbReference>
<evidence type="ECO:0000256" key="1">
    <source>
        <dbReference type="SAM" id="MobiDB-lite"/>
    </source>
</evidence>
<feature type="region of interest" description="Disordered" evidence="1">
    <location>
        <begin position="1"/>
        <end position="134"/>
    </location>
</feature>
<reference evidence="3" key="1">
    <citation type="submission" date="2016-07" db="EMBL/GenBank/DDBJ databases">
        <title>Multiple horizontal gene transfer events from other fungi enriched the ability of initially mycotrophic Trichoderma (Ascomycota) to feed on dead plant biomass.</title>
        <authorList>
            <consortium name="DOE Joint Genome Institute"/>
            <person name="Atanasova L."/>
            <person name="Chenthamara K."/>
            <person name="Zhang J."/>
            <person name="Grujic M."/>
            <person name="Henrissat B."/>
            <person name="Kuo A."/>
            <person name="Aerts A."/>
            <person name="Salamov A."/>
            <person name="Lipzen A."/>
            <person name="Labutti K."/>
            <person name="Barry K."/>
            <person name="Miao Y."/>
            <person name="Rahimi M.J."/>
            <person name="Shen Q."/>
            <person name="Grigoriev I.V."/>
            <person name="Kubicek C.P."/>
            <person name="Druzhinina I.S."/>
        </authorList>
    </citation>
    <scope>NUCLEOTIDE SEQUENCE [LARGE SCALE GENOMIC DNA]</scope>
    <source>
        <strain evidence="3">TUCIM 6016</strain>
    </source>
</reference>
<sequence length="329" mass="35196">MAEHTSSNEPSPTDSAPDLLDLDDLIREVTNGAGKHSEAATKRPDGGRRGSNEDSRRGSISSSNSSNSSITSAKRRSIDHQSSIINTTQDQRRSSSSSSMDSNNKNITINNEASNSSKGDGSQPSNNNNNNNTASIPPLNNIAVAIFVPLPDGQALLSPPPAAIVPDTPSYFLEQLERLSAQEAAVRGNIETLYGLEYLRVRAETAAAYADADSTYDYFGATAAVRSAHDDRLRKDLDGMIDSMRKPDSGAGGLRDVVLPNMFVPITYEPLNSPREAAANDVLRFLGAAAAELGAFDGHVQTISDGIKREMQGAAARGMREKQDRMDTD</sequence>
<dbReference type="AlphaFoldDB" id="A0A2T4BDS8"/>
<evidence type="ECO:0000313" key="3">
    <source>
        <dbReference type="Proteomes" id="UP000241546"/>
    </source>
</evidence>
<feature type="compositionally biased region" description="Polar residues" evidence="1">
    <location>
        <begin position="1"/>
        <end position="14"/>
    </location>
</feature>
<dbReference type="RefSeq" id="XP_024750813.1">
    <property type="nucleotide sequence ID" value="XM_024895098.1"/>
</dbReference>
<feature type="compositionally biased region" description="Basic and acidic residues" evidence="1">
    <location>
        <begin position="35"/>
        <end position="57"/>
    </location>
</feature>
<dbReference type="GeneID" id="36603216"/>
<gene>
    <name evidence="2" type="ORF">BBK36DRAFT_1167889</name>
</gene>
<protein>
    <submittedName>
        <fullName evidence="2">Uncharacterized protein</fullName>
    </submittedName>
</protein>
<organism evidence="2 3">
    <name type="scientific">Trichoderma citrinoviride</name>
    <dbReference type="NCBI Taxonomy" id="58853"/>
    <lineage>
        <taxon>Eukaryota</taxon>
        <taxon>Fungi</taxon>
        <taxon>Dikarya</taxon>
        <taxon>Ascomycota</taxon>
        <taxon>Pezizomycotina</taxon>
        <taxon>Sordariomycetes</taxon>
        <taxon>Hypocreomycetidae</taxon>
        <taxon>Hypocreales</taxon>
        <taxon>Hypocreaceae</taxon>
        <taxon>Trichoderma</taxon>
    </lineage>
</organism>
<keyword evidence="3" id="KW-1185">Reference proteome</keyword>
<name>A0A2T4BDS8_9HYPO</name>
<proteinExistence type="predicted"/>
<dbReference type="Proteomes" id="UP000241546">
    <property type="component" value="Unassembled WGS sequence"/>
</dbReference>
<feature type="compositionally biased region" description="Polar residues" evidence="1">
    <location>
        <begin position="80"/>
        <end position="89"/>
    </location>
</feature>
<dbReference type="OrthoDB" id="4900256at2759"/>
<feature type="compositionally biased region" description="Low complexity" evidence="1">
    <location>
        <begin position="58"/>
        <end position="72"/>
    </location>
</feature>
<accession>A0A2T4BDS8</accession>
<feature type="compositionally biased region" description="Polar residues" evidence="1">
    <location>
        <begin position="100"/>
        <end position="125"/>
    </location>
</feature>